<dbReference type="InterPro" id="IPR002575">
    <property type="entry name" value="Aminoglycoside_PTrfase"/>
</dbReference>
<evidence type="ECO:0000313" key="2">
    <source>
        <dbReference type="EMBL" id="MDA5397412.1"/>
    </source>
</evidence>
<gene>
    <name evidence="2" type="ORF">OQ273_02400</name>
</gene>
<dbReference type="EMBL" id="JAPJZI010000001">
    <property type="protein sequence ID" value="MDA5397412.1"/>
    <property type="molecule type" value="Genomic_DNA"/>
</dbReference>
<feature type="domain" description="Aminoglycoside phosphotransferase" evidence="1">
    <location>
        <begin position="41"/>
        <end position="251"/>
    </location>
</feature>
<dbReference type="InterPro" id="IPR011009">
    <property type="entry name" value="Kinase-like_dom_sf"/>
</dbReference>
<evidence type="ECO:0000259" key="1">
    <source>
        <dbReference type="Pfam" id="PF01636"/>
    </source>
</evidence>
<dbReference type="SUPFAM" id="SSF56112">
    <property type="entry name" value="Protein kinase-like (PK-like)"/>
    <property type="match status" value="1"/>
</dbReference>
<keyword evidence="3" id="KW-1185">Reference proteome</keyword>
<name>A0A9X3UF60_9HYPH</name>
<evidence type="ECO:0000313" key="3">
    <source>
        <dbReference type="Proteomes" id="UP001151234"/>
    </source>
</evidence>
<dbReference type="Proteomes" id="UP001151234">
    <property type="component" value="Unassembled WGS sequence"/>
</dbReference>
<proteinExistence type="predicted"/>
<comment type="caution">
    <text evidence="2">The sequence shown here is derived from an EMBL/GenBank/DDBJ whole genome shotgun (WGS) entry which is preliminary data.</text>
</comment>
<sequence>MKTLGSPGNAMDEAAEMVLHAFSVTRGPGATYEASIGSVVSPVHRGVESACYNVDAAGSEFFLKIRYPDMADLFDETVVHAGARRASDLAVGACLVDAHEKSGSYLFERLDENWRWGKVDDFRDPSVLENTVIAKKKIHGGDALPSGRSVFDTIEYYRAIVEAENIKVPKTSARVLEKVRECAKALAAAGISPSPAHGDGVASNIMIAKSGEVCLVDFDSTGNHDPYFDLGSLIVEITQFPEVARAVLEIYDGQCRDAQFGRCMLYGIADDLKWALWGFISFARSSRSHVEFVKYAEWRMLRALFNAEGPDFDRWMAKL</sequence>
<dbReference type="Pfam" id="PF01636">
    <property type="entry name" value="APH"/>
    <property type="match status" value="1"/>
</dbReference>
<organism evidence="2 3">
    <name type="scientific">Hoeflea prorocentri</name>
    <dbReference type="NCBI Taxonomy" id="1922333"/>
    <lineage>
        <taxon>Bacteria</taxon>
        <taxon>Pseudomonadati</taxon>
        <taxon>Pseudomonadota</taxon>
        <taxon>Alphaproteobacteria</taxon>
        <taxon>Hyphomicrobiales</taxon>
        <taxon>Rhizobiaceae</taxon>
        <taxon>Hoeflea</taxon>
    </lineage>
</organism>
<protein>
    <submittedName>
        <fullName evidence="2">Phosphotransferase</fullName>
    </submittedName>
</protein>
<reference evidence="2" key="1">
    <citation type="submission" date="2022-11" db="EMBL/GenBank/DDBJ databases">
        <title>Draft genome sequence of Hoeflea poritis E7-10 and Hoeflea prorocentri PM5-8, separated from scleractinian coral Porites lutea and marine dinoflagellate.</title>
        <authorList>
            <person name="Zhang G."/>
            <person name="Wei Q."/>
            <person name="Cai L."/>
        </authorList>
    </citation>
    <scope>NUCLEOTIDE SEQUENCE</scope>
    <source>
        <strain evidence="2">PM5-8</strain>
    </source>
</reference>
<accession>A0A9X3UF60</accession>
<dbReference type="AlphaFoldDB" id="A0A9X3UF60"/>
<dbReference type="Gene3D" id="3.90.1200.10">
    <property type="match status" value="1"/>
</dbReference>
<dbReference type="RefSeq" id="WP_267988875.1">
    <property type="nucleotide sequence ID" value="NZ_JAPJZI010000001.1"/>
</dbReference>